<comment type="caution">
    <text evidence="1">The sequence shown here is derived from an EMBL/GenBank/DDBJ whole genome shotgun (WGS) entry which is preliminary data.</text>
</comment>
<dbReference type="GeneID" id="31232933"/>
<dbReference type="RefSeq" id="WP_244300116.1">
    <property type="nucleotide sequence ID" value="NZ_JBFAGR010000010.1"/>
</dbReference>
<proteinExistence type="predicted"/>
<dbReference type="Proteomes" id="UP001595908">
    <property type="component" value="Unassembled WGS sequence"/>
</dbReference>
<reference evidence="2" key="1">
    <citation type="journal article" date="2019" name="Int. J. Syst. Evol. Microbiol.">
        <title>The Global Catalogue of Microorganisms (GCM) 10K type strain sequencing project: providing services to taxonomists for standard genome sequencing and annotation.</title>
        <authorList>
            <consortium name="The Broad Institute Genomics Platform"/>
            <consortium name="The Broad Institute Genome Sequencing Center for Infectious Disease"/>
            <person name="Wu L."/>
            <person name="Ma J."/>
        </authorList>
    </citation>
    <scope>NUCLEOTIDE SEQUENCE [LARGE SCALE GENOMIC DNA]</scope>
    <source>
        <strain evidence="2">ICMP 257</strain>
    </source>
</reference>
<organism evidence="1 2">
    <name type="scientific">Streptomyces atroolivaceus</name>
    <dbReference type="NCBI Taxonomy" id="66869"/>
    <lineage>
        <taxon>Bacteria</taxon>
        <taxon>Bacillati</taxon>
        <taxon>Actinomycetota</taxon>
        <taxon>Actinomycetes</taxon>
        <taxon>Kitasatosporales</taxon>
        <taxon>Streptomycetaceae</taxon>
        <taxon>Streptomyces</taxon>
    </lineage>
</organism>
<keyword evidence="2" id="KW-1185">Reference proteome</keyword>
<evidence type="ECO:0000313" key="1">
    <source>
        <dbReference type="EMBL" id="MFC4979033.1"/>
    </source>
</evidence>
<protein>
    <recommendedName>
        <fullName evidence="3">Transposase</fullName>
    </recommendedName>
</protein>
<name>A0ABV9V709_STRAZ</name>
<evidence type="ECO:0000313" key="2">
    <source>
        <dbReference type="Proteomes" id="UP001595908"/>
    </source>
</evidence>
<evidence type="ECO:0008006" key="3">
    <source>
        <dbReference type="Google" id="ProtNLM"/>
    </source>
</evidence>
<gene>
    <name evidence="1" type="ORF">ACFPL4_11730</name>
</gene>
<dbReference type="EMBL" id="JBHSJE010000002">
    <property type="protein sequence ID" value="MFC4979033.1"/>
    <property type="molecule type" value="Genomic_DNA"/>
</dbReference>
<sequence>MLETLLRHLQPAPPAYLIPPPAYVTSEPDVRLDPAPERGLWLAMYGIDTRPCPTCGARGAV</sequence>
<accession>A0ABV9V709</accession>